<accession>A0A1I3Q756</accession>
<evidence type="ECO:0000256" key="6">
    <source>
        <dbReference type="ARBA" id="ARBA00023136"/>
    </source>
</evidence>
<evidence type="ECO:0000256" key="7">
    <source>
        <dbReference type="SAM" id="Phobius"/>
    </source>
</evidence>
<dbReference type="AlphaFoldDB" id="A0A1I3Q756"/>
<keyword evidence="10" id="KW-0449">Lipoprotein</keyword>
<evidence type="ECO:0000256" key="3">
    <source>
        <dbReference type="ARBA" id="ARBA00022475"/>
    </source>
</evidence>
<keyword evidence="11" id="KW-1185">Reference proteome</keyword>
<dbReference type="EMBL" id="FORU01000005">
    <property type="protein sequence ID" value="SFJ29227.1"/>
    <property type="molecule type" value="Genomic_DNA"/>
</dbReference>
<dbReference type="STRING" id="1150112.SAMN04487893_10572"/>
<evidence type="ECO:0000313" key="11">
    <source>
        <dbReference type="Proteomes" id="UP000243887"/>
    </source>
</evidence>
<evidence type="ECO:0000256" key="2">
    <source>
        <dbReference type="ARBA" id="ARBA00005236"/>
    </source>
</evidence>
<comment type="similarity">
    <text evidence="2">Belongs to the ABC-4 integral membrane protein family. LolC/E subfamily.</text>
</comment>
<dbReference type="Pfam" id="PF12704">
    <property type="entry name" value="MacB_PCD"/>
    <property type="match status" value="1"/>
</dbReference>
<keyword evidence="3" id="KW-1003">Cell membrane</keyword>
<feature type="transmembrane region" description="Helical" evidence="7">
    <location>
        <begin position="368"/>
        <end position="391"/>
    </location>
</feature>
<feature type="domain" description="ABC3 transporter permease C-terminal" evidence="8">
    <location>
        <begin position="278"/>
        <end position="397"/>
    </location>
</feature>
<name>A0A1I3Q756_9FLAO</name>
<organism evidence="10 11">
    <name type="scientific">Myroides guanonis</name>
    <dbReference type="NCBI Taxonomy" id="1150112"/>
    <lineage>
        <taxon>Bacteria</taxon>
        <taxon>Pseudomonadati</taxon>
        <taxon>Bacteroidota</taxon>
        <taxon>Flavobacteriia</taxon>
        <taxon>Flavobacteriales</taxon>
        <taxon>Flavobacteriaceae</taxon>
        <taxon>Myroides</taxon>
    </lineage>
</organism>
<evidence type="ECO:0000256" key="5">
    <source>
        <dbReference type="ARBA" id="ARBA00022989"/>
    </source>
</evidence>
<evidence type="ECO:0000256" key="4">
    <source>
        <dbReference type="ARBA" id="ARBA00022692"/>
    </source>
</evidence>
<protein>
    <submittedName>
        <fullName evidence="10">Lipoprotein-releasing system permease protein</fullName>
    </submittedName>
</protein>
<reference evidence="11" key="1">
    <citation type="submission" date="2016-10" db="EMBL/GenBank/DDBJ databases">
        <authorList>
            <person name="Varghese N."/>
            <person name="Submissions S."/>
        </authorList>
    </citation>
    <scope>NUCLEOTIDE SEQUENCE [LARGE SCALE GENOMIC DNA]</scope>
    <source>
        <strain evidence="11">DSM 26542</strain>
    </source>
</reference>
<proteinExistence type="inferred from homology"/>
<keyword evidence="6 7" id="KW-0472">Membrane</keyword>
<comment type="subcellular location">
    <subcellularLocation>
        <location evidence="1">Cell membrane</location>
        <topology evidence="1">Multi-pass membrane protein</topology>
    </subcellularLocation>
</comment>
<dbReference type="InterPro" id="IPR025857">
    <property type="entry name" value="MacB_PCD"/>
</dbReference>
<evidence type="ECO:0000256" key="1">
    <source>
        <dbReference type="ARBA" id="ARBA00004651"/>
    </source>
</evidence>
<dbReference type="GO" id="GO:0044874">
    <property type="term" value="P:lipoprotein localization to outer membrane"/>
    <property type="evidence" value="ECO:0007669"/>
    <property type="project" value="TreeGrafter"/>
</dbReference>
<dbReference type="OrthoDB" id="1522724at2"/>
<sequence>MRVPLYIAKRYAFSKSKSKAISVITKIASVGIVVSAMAMFIVMSVFGGLRSFSLSFTHEMDPDLKLFPTEGKYLKVSDDQLQKISDTELFDGVAKVVEDRVLFLFKEKQLVAHVKGVDANYSSVSPMEQNLLYGHWLDVNSDEAVVGVAISYQLSMGLFDTENSFQAYAIKPGKGAIENPQNAFIRKHLTPVGVYTLRNDELDNKYVYTSLNVAQELLSIDSTQYTNLEFAVKPEISENKAVEAIQNVFGDSVVVKNRVQLNDGLYRMLNTENVVVYLIVTLVVIIALFTIIGAMIMIILEKQNNMKTLSNLGMSLKQIRRVFLAQGLIISFSGGVVGVILGAIVVFLQKKYCLLMIQGDMPYPVSLSFFNLVLVLVTIFTLGFLASWMAASRVNSKYLE</sequence>
<keyword evidence="5 7" id="KW-1133">Transmembrane helix</keyword>
<evidence type="ECO:0000313" key="10">
    <source>
        <dbReference type="EMBL" id="SFJ29227.1"/>
    </source>
</evidence>
<gene>
    <name evidence="10" type="ORF">SAMN04487893_10572</name>
</gene>
<keyword evidence="4 7" id="KW-0812">Transmembrane</keyword>
<dbReference type="Proteomes" id="UP000243887">
    <property type="component" value="Unassembled WGS sequence"/>
</dbReference>
<feature type="transmembrane region" description="Helical" evidence="7">
    <location>
        <begin position="274"/>
        <end position="300"/>
    </location>
</feature>
<dbReference type="PANTHER" id="PTHR30489:SF0">
    <property type="entry name" value="LIPOPROTEIN-RELEASING SYSTEM TRANSMEMBRANE PROTEIN LOLE"/>
    <property type="match status" value="1"/>
</dbReference>
<dbReference type="Pfam" id="PF02687">
    <property type="entry name" value="FtsX"/>
    <property type="match status" value="1"/>
</dbReference>
<evidence type="ECO:0000259" key="8">
    <source>
        <dbReference type="Pfam" id="PF02687"/>
    </source>
</evidence>
<evidence type="ECO:0000259" key="9">
    <source>
        <dbReference type="Pfam" id="PF12704"/>
    </source>
</evidence>
<feature type="transmembrane region" description="Helical" evidence="7">
    <location>
        <begin position="321"/>
        <end position="348"/>
    </location>
</feature>
<dbReference type="PANTHER" id="PTHR30489">
    <property type="entry name" value="LIPOPROTEIN-RELEASING SYSTEM TRANSMEMBRANE PROTEIN LOLE"/>
    <property type="match status" value="1"/>
</dbReference>
<dbReference type="InterPro" id="IPR051447">
    <property type="entry name" value="Lipoprotein-release_system"/>
</dbReference>
<feature type="transmembrane region" description="Helical" evidence="7">
    <location>
        <begin position="21"/>
        <end position="46"/>
    </location>
</feature>
<dbReference type="InterPro" id="IPR003838">
    <property type="entry name" value="ABC3_permease_C"/>
</dbReference>
<feature type="domain" description="MacB-like periplasmic core" evidence="9">
    <location>
        <begin position="28"/>
        <end position="247"/>
    </location>
</feature>
<dbReference type="RefSeq" id="WP_090678556.1">
    <property type="nucleotide sequence ID" value="NZ_FORU01000005.1"/>
</dbReference>
<dbReference type="GO" id="GO:0098797">
    <property type="term" value="C:plasma membrane protein complex"/>
    <property type="evidence" value="ECO:0007669"/>
    <property type="project" value="TreeGrafter"/>
</dbReference>